<dbReference type="Gene3D" id="3.40.50.300">
    <property type="entry name" value="P-loop containing nucleotide triphosphate hydrolases"/>
    <property type="match status" value="1"/>
</dbReference>
<evidence type="ECO:0000256" key="1">
    <source>
        <dbReference type="ARBA" id="ARBA00004651"/>
    </source>
</evidence>
<keyword evidence="4 9" id="KW-0812">Transmembrane</keyword>
<proteinExistence type="predicted"/>
<feature type="transmembrane region" description="Helical" evidence="9">
    <location>
        <begin position="280"/>
        <end position="301"/>
    </location>
</feature>
<evidence type="ECO:0000313" key="13">
    <source>
        <dbReference type="Proteomes" id="UP000183952"/>
    </source>
</evidence>
<dbReference type="FunFam" id="3.40.50.300:FF:000221">
    <property type="entry name" value="Multidrug ABC transporter ATP-binding protein"/>
    <property type="match status" value="1"/>
</dbReference>
<dbReference type="Pfam" id="PF00664">
    <property type="entry name" value="ABC_membrane"/>
    <property type="match status" value="1"/>
</dbReference>
<evidence type="ECO:0000256" key="6">
    <source>
        <dbReference type="ARBA" id="ARBA00022840"/>
    </source>
</evidence>
<dbReference type="PANTHER" id="PTHR43394:SF1">
    <property type="entry name" value="ATP-BINDING CASSETTE SUB-FAMILY B MEMBER 10, MITOCHONDRIAL"/>
    <property type="match status" value="1"/>
</dbReference>
<keyword evidence="8 9" id="KW-0472">Membrane</keyword>
<dbReference type="SUPFAM" id="SSF52540">
    <property type="entry name" value="P-loop containing nucleoside triphosphate hydrolases"/>
    <property type="match status" value="1"/>
</dbReference>
<feature type="transmembrane region" description="Helical" evidence="9">
    <location>
        <begin position="16"/>
        <end position="35"/>
    </location>
</feature>
<comment type="subcellular location">
    <subcellularLocation>
        <location evidence="1">Cell membrane</location>
        <topology evidence="1">Multi-pass membrane protein</topology>
    </subcellularLocation>
</comment>
<dbReference type="GO" id="GO:0015421">
    <property type="term" value="F:ABC-type oligopeptide transporter activity"/>
    <property type="evidence" value="ECO:0007669"/>
    <property type="project" value="TreeGrafter"/>
</dbReference>
<dbReference type="InterPro" id="IPR017871">
    <property type="entry name" value="ABC_transporter-like_CS"/>
</dbReference>
<gene>
    <name evidence="12" type="ORF">SAMN02745248_00774</name>
</gene>
<dbReference type="InterPro" id="IPR003439">
    <property type="entry name" value="ABC_transporter-like_ATP-bd"/>
</dbReference>
<dbReference type="InterPro" id="IPR027417">
    <property type="entry name" value="P-loop_NTPase"/>
</dbReference>
<dbReference type="SUPFAM" id="SSF90123">
    <property type="entry name" value="ABC transporter transmembrane region"/>
    <property type="match status" value="1"/>
</dbReference>
<dbReference type="STRING" id="1121331.SAMN02745248_00774"/>
<dbReference type="InterPro" id="IPR036640">
    <property type="entry name" value="ABC1_TM_sf"/>
</dbReference>
<evidence type="ECO:0000256" key="7">
    <source>
        <dbReference type="ARBA" id="ARBA00022989"/>
    </source>
</evidence>
<dbReference type="CDD" id="cd18541">
    <property type="entry name" value="ABC_6TM_TmrB_like"/>
    <property type="match status" value="1"/>
</dbReference>
<dbReference type="Proteomes" id="UP000183952">
    <property type="component" value="Unassembled WGS sequence"/>
</dbReference>
<dbReference type="GO" id="GO:0005886">
    <property type="term" value="C:plasma membrane"/>
    <property type="evidence" value="ECO:0007669"/>
    <property type="project" value="UniProtKB-SubCell"/>
</dbReference>
<dbReference type="PANTHER" id="PTHR43394">
    <property type="entry name" value="ATP-DEPENDENT PERMEASE MDL1, MITOCHONDRIAL"/>
    <property type="match status" value="1"/>
</dbReference>
<feature type="transmembrane region" description="Helical" evidence="9">
    <location>
        <begin position="55"/>
        <end position="77"/>
    </location>
</feature>
<keyword evidence="5" id="KW-0547">Nucleotide-binding</keyword>
<accession>A0A1M6LIP3</accession>
<keyword evidence="7 9" id="KW-1133">Transmembrane helix</keyword>
<name>A0A1M6LIP3_9CLOT</name>
<keyword evidence="3" id="KW-1003">Cell membrane</keyword>
<evidence type="ECO:0000256" key="9">
    <source>
        <dbReference type="SAM" id="Phobius"/>
    </source>
</evidence>
<dbReference type="FunFam" id="1.20.1560.10:FF:000011">
    <property type="entry name" value="Multidrug ABC transporter ATP-binding protein"/>
    <property type="match status" value="1"/>
</dbReference>
<dbReference type="GO" id="GO:0005524">
    <property type="term" value="F:ATP binding"/>
    <property type="evidence" value="ECO:0007669"/>
    <property type="project" value="UniProtKB-KW"/>
</dbReference>
<dbReference type="OrthoDB" id="9762778at2"/>
<organism evidence="12 13">
    <name type="scientific">Hathewaya proteolytica DSM 3090</name>
    <dbReference type="NCBI Taxonomy" id="1121331"/>
    <lineage>
        <taxon>Bacteria</taxon>
        <taxon>Bacillati</taxon>
        <taxon>Bacillota</taxon>
        <taxon>Clostridia</taxon>
        <taxon>Eubacteriales</taxon>
        <taxon>Clostridiaceae</taxon>
        <taxon>Hathewaya</taxon>
    </lineage>
</organism>
<keyword evidence="13" id="KW-1185">Reference proteome</keyword>
<keyword evidence="2" id="KW-0813">Transport</keyword>
<feature type="transmembrane region" description="Helical" evidence="9">
    <location>
        <begin position="160"/>
        <end position="178"/>
    </location>
</feature>
<dbReference type="PROSITE" id="PS50893">
    <property type="entry name" value="ABC_TRANSPORTER_2"/>
    <property type="match status" value="1"/>
</dbReference>
<dbReference type="InterPro" id="IPR039421">
    <property type="entry name" value="Type_1_exporter"/>
</dbReference>
<dbReference type="InterPro" id="IPR003593">
    <property type="entry name" value="AAA+_ATPase"/>
</dbReference>
<evidence type="ECO:0000313" key="12">
    <source>
        <dbReference type="EMBL" id="SHJ71056.1"/>
    </source>
</evidence>
<dbReference type="Gene3D" id="1.20.1560.10">
    <property type="entry name" value="ABC transporter type 1, transmembrane domain"/>
    <property type="match status" value="1"/>
</dbReference>
<keyword evidence="6 12" id="KW-0067">ATP-binding</keyword>
<protein>
    <submittedName>
        <fullName evidence="12">ATP-binding cassette, subfamily B</fullName>
    </submittedName>
</protein>
<evidence type="ECO:0000256" key="4">
    <source>
        <dbReference type="ARBA" id="ARBA00022692"/>
    </source>
</evidence>
<dbReference type="GO" id="GO:0016887">
    <property type="term" value="F:ATP hydrolysis activity"/>
    <property type="evidence" value="ECO:0007669"/>
    <property type="project" value="InterPro"/>
</dbReference>
<dbReference type="Pfam" id="PF00005">
    <property type="entry name" value="ABC_tran"/>
    <property type="match status" value="1"/>
</dbReference>
<dbReference type="InterPro" id="IPR011527">
    <property type="entry name" value="ABC1_TM_dom"/>
</dbReference>
<feature type="domain" description="ABC transmembrane type-1" evidence="11">
    <location>
        <begin position="21"/>
        <end position="303"/>
    </location>
</feature>
<feature type="domain" description="ABC transporter" evidence="10">
    <location>
        <begin position="337"/>
        <end position="572"/>
    </location>
</feature>
<feature type="transmembrane region" description="Helical" evidence="9">
    <location>
        <begin position="129"/>
        <end position="154"/>
    </location>
</feature>
<reference evidence="12 13" key="1">
    <citation type="submission" date="2016-11" db="EMBL/GenBank/DDBJ databases">
        <authorList>
            <person name="Jaros S."/>
            <person name="Januszkiewicz K."/>
            <person name="Wedrychowicz H."/>
        </authorList>
    </citation>
    <scope>NUCLEOTIDE SEQUENCE [LARGE SCALE GENOMIC DNA]</scope>
    <source>
        <strain evidence="12 13">DSM 3090</strain>
    </source>
</reference>
<dbReference type="PROSITE" id="PS00211">
    <property type="entry name" value="ABC_TRANSPORTER_1"/>
    <property type="match status" value="1"/>
</dbReference>
<evidence type="ECO:0000256" key="2">
    <source>
        <dbReference type="ARBA" id="ARBA00022448"/>
    </source>
</evidence>
<dbReference type="PROSITE" id="PS50929">
    <property type="entry name" value="ABC_TM1F"/>
    <property type="match status" value="1"/>
</dbReference>
<evidence type="ECO:0000256" key="8">
    <source>
        <dbReference type="ARBA" id="ARBA00023136"/>
    </source>
</evidence>
<dbReference type="AlphaFoldDB" id="A0A1M6LIP3"/>
<evidence type="ECO:0000256" key="3">
    <source>
        <dbReference type="ARBA" id="ARBA00022475"/>
    </source>
</evidence>
<dbReference type="EMBL" id="FRAD01000005">
    <property type="protein sequence ID" value="SHJ71056.1"/>
    <property type="molecule type" value="Genomic_DNA"/>
</dbReference>
<sequence length="586" mass="65789">MKTFYHLKGFLKDHKWSYVSGIMILLVADAVQLVMPKLLGYITDSLENRSLTSKSMYILLGIMLLGAVIISLCRYGWRMLIFGNARKLEFHLRNKLFSHLETLSQNYFNNHKTGDLMACATNDINAIKLCFGGGIVMMVDSIFLVSLTAITMFLTIDASLTVIAIFPMVIIPIIFLTLGKKVHRRFKIVQKYFGKITDNVQENISGIRIVKSFVQEEGECEKFKNLNEENVEKNMDLIKILALAQPMTMFISAISSIIAILYGGFMVIDKSITLGDLVSFITYLGLLTWPMMAVGQVVNVIQRGTASMERINEILNTKPEIYDKEDCFESEKLKGNIKINNLTFYYTNTTVPALKNINIDLKAGSTLAVVGKTGSGKTTLVNLLLRLYEVPNGKVFLDGMDINYIPLGVLRKNIGFVPQDNFLFSRSIEKNIAFSDSNLSYEEVEKAAIMSQVHSEILSFPKGYQTSLGERGVNLSGGQKQRISISRALVKKPNILIFDDCLSAVDTNTEEKILKYLNEETSNRTSIIISHRISSIKNANEIIVLDDGSIVEHGTHQELLENNGLYKELYDMQESSPHNTPCEPEL</sequence>
<evidence type="ECO:0000259" key="11">
    <source>
        <dbReference type="PROSITE" id="PS50929"/>
    </source>
</evidence>
<evidence type="ECO:0000256" key="5">
    <source>
        <dbReference type="ARBA" id="ARBA00022741"/>
    </source>
</evidence>
<feature type="transmembrane region" description="Helical" evidence="9">
    <location>
        <begin position="247"/>
        <end position="268"/>
    </location>
</feature>
<dbReference type="SMART" id="SM00382">
    <property type="entry name" value="AAA"/>
    <property type="match status" value="1"/>
</dbReference>
<evidence type="ECO:0000259" key="10">
    <source>
        <dbReference type="PROSITE" id="PS50893"/>
    </source>
</evidence>